<accession>A0A9P6JWK7</accession>
<sequence length="228" mass="26578">MREEQPPPSTKQTHICSVDSVWVEFSSFPEVEGFFPPYTSIQKLQTLKTPSLPRLPFSSFIRLQMPLRRTVSMPNMQVRPVKTVVYNMTSEKSPEWAVQPRLPSYEEVMDQVPRGEFANGRLPSFKKSFSARYHPYKRPALKRKDVTDRFMNTIFDPQYEPLNVPPPRPGMSSIPPLEPNCELMIQALKQRLREIEFARRAHRLNAVMKEFVEGVRLAHLNLHAEQDR</sequence>
<organism evidence="1 2">
    <name type="scientific">Crepidotus variabilis</name>
    <dbReference type="NCBI Taxonomy" id="179855"/>
    <lineage>
        <taxon>Eukaryota</taxon>
        <taxon>Fungi</taxon>
        <taxon>Dikarya</taxon>
        <taxon>Basidiomycota</taxon>
        <taxon>Agaricomycotina</taxon>
        <taxon>Agaricomycetes</taxon>
        <taxon>Agaricomycetidae</taxon>
        <taxon>Agaricales</taxon>
        <taxon>Agaricineae</taxon>
        <taxon>Crepidotaceae</taxon>
        <taxon>Crepidotus</taxon>
    </lineage>
</organism>
<reference evidence="1" key="1">
    <citation type="submission" date="2020-11" db="EMBL/GenBank/DDBJ databases">
        <authorList>
            <consortium name="DOE Joint Genome Institute"/>
            <person name="Ahrendt S."/>
            <person name="Riley R."/>
            <person name="Andreopoulos W."/>
            <person name="Labutti K."/>
            <person name="Pangilinan J."/>
            <person name="Ruiz-Duenas F.J."/>
            <person name="Barrasa J.M."/>
            <person name="Sanchez-Garcia M."/>
            <person name="Camarero S."/>
            <person name="Miyauchi S."/>
            <person name="Serrano A."/>
            <person name="Linde D."/>
            <person name="Babiker R."/>
            <person name="Drula E."/>
            <person name="Ayuso-Fernandez I."/>
            <person name="Pacheco R."/>
            <person name="Padilla G."/>
            <person name="Ferreira P."/>
            <person name="Barriuso J."/>
            <person name="Kellner H."/>
            <person name="Castanera R."/>
            <person name="Alfaro M."/>
            <person name="Ramirez L."/>
            <person name="Pisabarro A.G."/>
            <person name="Kuo A."/>
            <person name="Tritt A."/>
            <person name="Lipzen A."/>
            <person name="He G."/>
            <person name="Yan M."/>
            <person name="Ng V."/>
            <person name="Cullen D."/>
            <person name="Martin F."/>
            <person name="Rosso M.-N."/>
            <person name="Henrissat B."/>
            <person name="Hibbett D."/>
            <person name="Martinez A.T."/>
            <person name="Grigoriev I.V."/>
        </authorList>
    </citation>
    <scope>NUCLEOTIDE SEQUENCE</scope>
    <source>
        <strain evidence="1">CBS 506.95</strain>
    </source>
</reference>
<gene>
    <name evidence="1" type="ORF">CPB83DRAFT_842367</name>
</gene>
<dbReference type="AlphaFoldDB" id="A0A9P6JWK7"/>
<proteinExistence type="predicted"/>
<protein>
    <submittedName>
        <fullName evidence="1">Uncharacterized protein</fullName>
    </submittedName>
</protein>
<name>A0A9P6JWK7_9AGAR</name>
<evidence type="ECO:0000313" key="2">
    <source>
        <dbReference type="Proteomes" id="UP000807306"/>
    </source>
</evidence>
<dbReference type="Proteomes" id="UP000807306">
    <property type="component" value="Unassembled WGS sequence"/>
</dbReference>
<keyword evidence="2" id="KW-1185">Reference proteome</keyword>
<evidence type="ECO:0000313" key="1">
    <source>
        <dbReference type="EMBL" id="KAF9535801.1"/>
    </source>
</evidence>
<comment type="caution">
    <text evidence="1">The sequence shown here is derived from an EMBL/GenBank/DDBJ whole genome shotgun (WGS) entry which is preliminary data.</text>
</comment>
<dbReference type="EMBL" id="MU157824">
    <property type="protein sequence ID" value="KAF9535801.1"/>
    <property type="molecule type" value="Genomic_DNA"/>
</dbReference>
<dbReference type="OrthoDB" id="2637024at2759"/>